<dbReference type="GO" id="GO:0020037">
    <property type="term" value="F:heme binding"/>
    <property type="evidence" value="ECO:0007669"/>
    <property type="project" value="InterPro"/>
</dbReference>
<dbReference type="GO" id="GO:0006979">
    <property type="term" value="P:response to oxidative stress"/>
    <property type="evidence" value="ECO:0007669"/>
    <property type="project" value="InterPro"/>
</dbReference>
<evidence type="ECO:0000313" key="8">
    <source>
        <dbReference type="Proteomes" id="UP000177967"/>
    </source>
</evidence>
<dbReference type="Pfam" id="PF03098">
    <property type="entry name" value="An_peroxidase"/>
    <property type="match status" value="3"/>
</dbReference>
<feature type="domain" description="Fibronectin type-III" evidence="6">
    <location>
        <begin position="1959"/>
        <end position="2050"/>
    </location>
</feature>
<evidence type="ECO:0000256" key="5">
    <source>
        <dbReference type="SAM" id="Phobius"/>
    </source>
</evidence>
<dbReference type="InterPro" id="IPR001343">
    <property type="entry name" value="Hemolysn_Ca-bd"/>
</dbReference>
<comment type="subcellular location">
    <subcellularLocation>
        <location evidence="1">Secreted</location>
    </subcellularLocation>
</comment>
<accession>A0A1G1V266</accession>
<dbReference type="Pfam" id="PF16403">
    <property type="entry name" value="Bact_surface_Ig-like"/>
    <property type="match status" value="1"/>
</dbReference>
<dbReference type="InterPro" id="IPR037120">
    <property type="entry name" value="Haem_peroxidase_sf_animal"/>
</dbReference>
<dbReference type="InterPro" id="IPR036116">
    <property type="entry name" value="FN3_sf"/>
</dbReference>
<dbReference type="CDD" id="cd00063">
    <property type="entry name" value="FN3"/>
    <property type="match status" value="1"/>
</dbReference>
<comment type="caution">
    <text evidence="7">The sequence shown here is derived from an EMBL/GenBank/DDBJ whole genome shotgun (WGS) entry which is preliminary data.</text>
</comment>
<dbReference type="Pfam" id="PF00353">
    <property type="entry name" value="HemolysinCabind"/>
    <property type="match status" value="5"/>
</dbReference>
<dbReference type="Gene3D" id="2.60.40.10">
    <property type="entry name" value="Immunoglobulins"/>
    <property type="match status" value="3"/>
</dbReference>
<dbReference type="InterPro" id="IPR032179">
    <property type="entry name" value="Cry22Aa_Ig-like"/>
</dbReference>
<dbReference type="PANTHER" id="PTHR11475:SF4">
    <property type="entry name" value="CHORION PEROXIDASE"/>
    <property type="match status" value="1"/>
</dbReference>
<keyword evidence="5" id="KW-0812">Transmembrane</keyword>
<keyword evidence="2" id="KW-0964">Secreted</keyword>
<dbReference type="GO" id="GO:0005576">
    <property type="term" value="C:extracellular region"/>
    <property type="evidence" value="ECO:0007669"/>
    <property type="project" value="UniProtKB-SubCell"/>
</dbReference>
<dbReference type="InterPro" id="IPR010255">
    <property type="entry name" value="Haem_peroxidase_sf"/>
</dbReference>
<dbReference type="PRINTS" id="PR00313">
    <property type="entry name" value="CABNDNGRPT"/>
</dbReference>
<proteinExistence type="predicted"/>
<gene>
    <name evidence="7" type="ORF">A2782_04360</name>
</gene>
<feature type="region of interest" description="Disordered" evidence="4">
    <location>
        <begin position="229"/>
        <end position="258"/>
    </location>
</feature>
<evidence type="ECO:0000256" key="4">
    <source>
        <dbReference type="SAM" id="MobiDB-lite"/>
    </source>
</evidence>
<dbReference type="SMART" id="SM00060">
    <property type="entry name" value="FN3"/>
    <property type="match status" value="1"/>
</dbReference>
<dbReference type="EMBL" id="MHBW01000009">
    <property type="protein sequence ID" value="OGY09490.1"/>
    <property type="molecule type" value="Genomic_DNA"/>
</dbReference>
<feature type="compositionally biased region" description="Low complexity" evidence="4">
    <location>
        <begin position="1899"/>
        <end position="1949"/>
    </location>
</feature>
<dbReference type="GO" id="GO:0005509">
    <property type="term" value="F:calcium ion binding"/>
    <property type="evidence" value="ECO:0007669"/>
    <property type="project" value="InterPro"/>
</dbReference>
<feature type="region of interest" description="Disordered" evidence="4">
    <location>
        <begin position="1895"/>
        <end position="1953"/>
    </location>
</feature>
<dbReference type="InterPro" id="IPR011049">
    <property type="entry name" value="Serralysin-like_metalloprot_C"/>
</dbReference>
<keyword evidence="5" id="KW-0472">Membrane</keyword>
<dbReference type="InterPro" id="IPR018511">
    <property type="entry name" value="Hemolysin-typ_Ca-bd_CS"/>
</dbReference>
<reference evidence="7 8" key="1">
    <citation type="journal article" date="2016" name="Nat. Commun.">
        <title>Thousands of microbial genomes shed light on interconnected biogeochemical processes in an aquifer system.</title>
        <authorList>
            <person name="Anantharaman K."/>
            <person name="Brown C.T."/>
            <person name="Hug L.A."/>
            <person name="Sharon I."/>
            <person name="Castelle C.J."/>
            <person name="Probst A.J."/>
            <person name="Thomas B.C."/>
            <person name="Singh A."/>
            <person name="Wilkins M.J."/>
            <person name="Karaoz U."/>
            <person name="Brodie E.L."/>
            <person name="Williams K.H."/>
            <person name="Hubbard S.S."/>
            <person name="Banfield J.F."/>
        </authorList>
    </citation>
    <scope>NUCLEOTIDE SEQUENCE [LARGE SCALE GENOMIC DNA]</scope>
</reference>
<evidence type="ECO:0000256" key="1">
    <source>
        <dbReference type="ARBA" id="ARBA00004613"/>
    </source>
</evidence>
<dbReference type="Pfam" id="PF00041">
    <property type="entry name" value="fn3"/>
    <property type="match status" value="1"/>
</dbReference>
<dbReference type="SUPFAM" id="SSF51120">
    <property type="entry name" value="beta-Roll"/>
    <property type="match status" value="2"/>
</dbReference>
<dbReference type="STRING" id="1797513.A2782_04360"/>
<feature type="transmembrane region" description="Helical" evidence="5">
    <location>
        <begin position="2085"/>
        <end position="2104"/>
    </location>
</feature>
<dbReference type="PROSITE" id="PS50853">
    <property type="entry name" value="FN3"/>
    <property type="match status" value="1"/>
</dbReference>
<dbReference type="InterPro" id="IPR003961">
    <property type="entry name" value="FN3_dom"/>
</dbReference>
<dbReference type="Gene3D" id="1.10.640.10">
    <property type="entry name" value="Haem peroxidase domain superfamily, animal type"/>
    <property type="match status" value="2"/>
</dbReference>
<dbReference type="Proteomes" id="UP000177967">
    <property type="component" value="Unassembled WGS sequence"/>
</dbReference>
<evidence type="ECO:0000313" key="7">
    <source>
        <dbReference type="EMBL" id="OGY09490.1"/>
    </source>
</evidence>
<dbReference type="InterPro" id="IPR019791">
    <property type="entry name" value="Haem_peroxidase_animal"/>
</dbReference>
<feature type="region of interest" description="Disordered" evidence="4">
    <location>
        <begin position="339"/>
        <end position="382"/>
    </location>
</feature>
<evidence type="ECO:0000256" key="2">
    <source>
        <dbReference type="ARBA" id="ARBA00022525"/>
    </source>
</evidence>
<name>A0A1G1V266_9BACT</name>
<dbReference type="PROSITE" id="PS00330">
    <property type="entry name" value="HEMOLYSIN_CALCIUM"/>
    <property type="match status" value="3"/>
</dbReference>
<keyword evidence="3" id="KW-0325">Glycoprotein</keyword>
<dbReference type="GO" id="GO:0004601">
    <property type="term" value="F:peroxidase activity"/>
    <property type="evidence" value="ECO:0007669"/>
    <property type="project" value="InterPro"/>
</dbReference>
<dbReference type="SUPFAM" id="SSF48113">
    <property type="entry name" value="Heme-dependent peroxidases"/>
    <property type="match status" value="2"/>
</dbReference>
<keyword evidence="5" id="KW-1133">Transmembrane helix</keyword>
<dbReference type="SUPFAM" id="SSF49265">
    <property type="entry name" value="Fibronectin type III"/>
    <property type="match status" value="1"/>
</dbReference>
<organism evidence="7 8">
    <name type="scientific">Candidatus Blackburnbacteria bacterium RIFCSPHIGHO2_01_FULL_43_15b</name>
    <dbReference type="NCBI Taxonomy" id="1797513"/>
    <lineage>
        <taxon>Bacteria</taxon>
        <taxon>Candidatus Blackburniibacteriota</taxon>
    </lineage>
</organism>
<feature type="compositionally biased region" description="Pro residues" evidence="4">
    <location>
        <begin position="235"/>
        <end position="255"/>
    </location>
</feature>
<dbReference type="InterPro" id="IPR015919">
    <property type="entry name" value="Cadherin-like_sf"/>
</dbReference>
<dbReference type="PROSITE" id="PS50292">
    <property type="entry name" value="PEROXIDASE_3"/>
    <property type="match status" value="1"/>
</dbReference>
<evidence type="ECO:0000256" key="3">
    <source>
        <dbReference type="ARBA" id="ARBA00023180"/>
    </source>
</evidence>
<sequence>MGSKVLSVFLILVIVFSNGFLTLAQIALAAPTGENKTFYFRNQSAQLADSHILSTTPPLAGNSQVTSIASTDSPTFRHFHPGTTNPQHIFTTEPAHNPPADSASWISDTPLNGAFQSGSWRFIVHKNDNIKGEVSVPHFNIYSSPSNTSLDQATFLFDVEGPDWWTSSDEQLNFSTSALSQFELNNAYLVVQLLDHCKSGCNGGKIMTVFEDGSTGTTQTRIETPLFVSAGSNEPVPPPPAPAPEPPAPQPPTPPADTTAPVITILGDNPVTVFLGSTYIDAGATAQDNIDGAVSVETTNAVNTAVLGGYSVIYKATDSAGNTSVPAIRTVNVVAPPAPVPPPPAPAPEPPAPELPAPQPPTPPAPAPDGTGSASKNSPPVVEPIQQQTITVGAPVSFKVIATDPDGDPLIFSLGPNAPVGATIDPKTGVFSWLPQVLGTTNFDILVSDGVNTPVTTGHLIENRNLGPDDILGTADDIFIGGMATWGMVKAQARDFLGILLDDMDALDLPLLATDAYGNFIKGPNGFPQLVIADGLLEGNPASPVDASKAVRTHHPFLADISHNANPVNTRGVSLKADSDNVIGLSEPGTYDNELLDAHFIAGDGRVNENIGLTSVHHIFHSEHNRLVEYDKKVILDTGDLVFLNQWLMPGTELLTFPDTPSKIALLSWNGERLFQVAKFGTEMQYQHLVFEEFARKVQPQVNIFSGYDDSIDPAIMAEFAHTVYRFGHTMLTDIIGRTNADGTTNDIGLIQAFLNPLEFVASGATPNIAAGAIAAGMVKQVGSEIDEFVTESLRNNLLGLPLDLATINLARGRDTGIPPLNAARKQFFVSTGGDSALKPYLSWTDFGLSIKHPESLVNFIAAYGTHPAVLNAAGLQEKRAAAALLVNGGEGAPEDRTGFLNSTGNWVNTVGGLTTTGVDAIDFWIGGLAEKQMPFGGLLGPSFNFVFETQMEKLQDGDRLYYLSRNAGLNFLTQLEQNSFAELLMRNTSGVKHPPHDIFSHPAFNIEASDINPLDLSTLPPDTILMPDGTIRYTGVEHIVMGGTAGNDRMHSSEGDDTLWGDEGNDRLEGGAGNDAILGGAGDDILTDIFGDDNIKGGEGNDVINGGAGVDLILGGDGSDFVVAGRDSKETFGGAGNDFIIAGDGADTVFGNEGDDWIEGGNQADLLQGDNGDPFQSSPTIGNDVIIGGGGNDDYDAESGDDIMLADSGIERNEGMLGFDWVIYKNDPQPANADMFITGLLPPTVNDLRDRFDLVEGLSGGSLDDILRGDNRTSVGLNHALNNPAQIALINGLQSLLGDGVTSFSSGNIILGGGGSDIIEGRGGDDLIDGDAWLNVRLSVGDISADSMTELQAAMFEGKINPGQIKIIREILTSQTADDIDTVVFSGNLSDYTISQPDALGRITVTDNRRADGGGGRSSDDTDTLCNVERLQFADQTVDLAASNKVAAPVLVANTFTFSQGLPVQGGLSLIKSDLDFILDQIKISEAHANGKPFSSLIPKDVLPWGLRTVDGSFNNIGIGRSGFGAADRLFPRLTTPIFREAENKSGQPTSYSQTKGFVFDSQPRLISNLIVDQTANNPAALAAGGLTLPNSDTNTLFIPNVAPDLGLSAPFNSYFTLFGQFFDHGLDLVNKGGSGTVFIPLAQDDPLFNPLSQSNFMVLTRATNQPGPDGVLGTLDDIHEHTNQTSPFVDQNQTYTSHPSHQVFLRSFNFRPANSLSVLANITVAPRIFSVFGQGKFTSTNGQTITPKVVSQGTSVVSVEDGKGVHSVTVPDGTEITKTNGEDIDITALTAAVPPIDSLTGINIGVVVNGKLQWGIPNQGLLFSNPITLDIFVGADLNGQTLDVLRSETGTGNWTSEGIVAPGTCAVVNSICSFQATKASVYIAAKTVASAGGTTGNASPTDNNNSSNTPANTSNTATNTNTTSSSSNSFNSFSSNGSSTPSNASAPVCTDSKPGSAPALLSATVTGPNQVTLTWSKAQNPVAYYLVAYGTSSNNPQFGNPNVGGPDTTSYVVNGLSGGTTYYFKVRAGNNCMPGEFSNELSATVGGSVIRQPASGFTEGVLGSAANELAPVSASSKSPENRVLQITLAAMILSTISAFGFYSRLAKRVSRRL</sequence>
<dbReference type="PANTHER" id="PTHR11475">
    <property type="entry name" value="OXIDASE/PEROXIDASE"/>
    <property type="match status" value="1"/>
</dbReference>
<feature type="compositionally biased region" description="Pro residues" evidence="4">
    <location>
        <begin position="339"/>
        <end position="367"/>
    </location>
</feature>
<dbReference type="Gene3D" id="2.150.10.10">
    <property type="entry name" value="Serralysin-like metalloprotease, C-terminal"/>
    <property type="match status" value="2"/>
</dbReference>
<protein>
    <recommendedName>
        <fullName evidence="6">Fibronectin type-III domain-containing protein</fullName>
    </recommendedName>
</protein>
<dbReference type="SUPFAM" id="SSF49313">
    <property type="entry name" value="Cadherin-like"/>
    <property type="match status" value="1"/>
</dbReference>
<dbReference type="GO" id="GO:0016020">
    <property type="term" value="C:membrane"/>
    <property type="evidence" value="ECO:0007669"/>
    <property type="project" value="InterPro"/>
</dbReference>
<dbReference type="InterPro" id="IPR013783">
    <property type="entry name" value="Ig-like_fold"/>
</dbReference>
<evidence type="ECO:0000259" key="6">
    <source>
        <dbReference type="PROSITE" id="PS50853"/>
    </source>
</evidence>